<dbReference type="PANTHER" id="PTHR42793:SF1">
    <property type="entry name" value="PEPTIDYL-LYSINE N-ACETYLTRANSFERASE PATZ"/>
    <property type="match status" value="1"/>
</dbReference>
<dbReference type="InterPro" id="IPR011761">
    <property type="entry name" value="ATP-grasp"/>
</dbReference>
<dbReference type="SMART" id="SM00881">
    <property type="entry name" value="CoA_binding"/>
    <property type="match status" value="1"/>
</dbReference>
<dbReference type="InterPro" id="IPR003781">
    <property type="entry name" value="CoA-bd"/>
</dbReference>
<dbReference type="PROSITE" id="PS50975">
    <property type="entry name" value="ATP_GRASP"/>
    <property type="match status" value="1"/>
</dbReference>
<keyword evidence="1" id="KW-0547">Nucleotide-binding</keyword>
<dbReference type="Pfam" id="PF13607">
    <property type="entry name" value="Succ_CoA_lig"/>
    <property type="match status" value="1"/>
</dbReference>
<dbReference type="SUPFAM" id="SSF52210">
    <property type="entry name" value="Succinyl-CoA synthetase domains"/>
    <property type="match status" value="2"/>
</dbReference>
<dbReference type="Gene3D" id="3.30.470.20">
    <property type="entry name" value="ATP-grasp fold, B domain"/>
    <property type="match status" value="1"/>
</dbReference>
<dbReference type="Gene3D" id="3.40.50.720">
    <property type="entry name" value="NAD(P)-binding Rossmann-like Domain"/>
    <property type="match status" value="1"/>
</dbReference>
<geneLocation type="plasmid" evidence="4">
    <name>prb98</name>
</geneLocation>
<keyword evidence="1" id="KW-0067">ATP-binding</keyword>
<accession>A0A2S2C7E1</accession>
<dbReference type="GO" id="GO:0046872">
    <property type="term" value="F:metal ion binding"/>
    <property type="evidence" value="ECO:0007669"/>
    <property type="project" value="InterPro"/>
</dbReference>
<dbReference type="Proteomes" id="UP000245711">
    <property type="component" value="Plasmid pRB98"/>
</dbReference>
<evidence type="ECO:0000256" key="1">
    <source>
        <dbReference type="PROSITE-ProRule" id="PRU00409"/>
    </source>
</evidence>
<dbReference type="Pfam" id="PF13380">
    <property type="entry name" value="CoA_binding_2"/>
    <property type="match status" value="1"/>
</dbReference>
<dbReference type="GO" id="GO:0005524">
    <property type="term" value="F:ATP binding"/>
    <property type="evidence" value="ECO:0007669"/>
    <property type="project" value="UniProtKB-UniRule"/>
</dbReference>
<dbReference type="SUPFAM" id="SSF51735">
    <property type="entry name" value="NAD(P)-binding Rossmann-fold domains"/>
    <property type="match status" value="1"/>
</dbReference>
<gene>
    <name evidence="3" type="ORF">CBI38_34460</name>
</gene>
<dbReference type="PANTHER" id="PTHR42793">
    <property type="entry name" value="COA BINDING DOMAIN CONTAINING PROTEIN"/>
    <property type="match status" value="1"/>
</dbReference>
<dbReference type="Gene3D" id="3.40.50.261">
    <property type="entry name" value="Succinyl-CoA synthetase domains"/>
    <property type="match status" value="2"/>
</dbReference>
<reference evidence="3 4" key="1">
    <citation type="submission" date="2017-05" db="EMBL/GenBank/DDBJ databases">
        <title>Isolation of Rhodococcus sp. S2-17 biodegrading of BP-3.</title>
        <authorList>
            <person name="Lee Y."/>
            <person name="Kim K.H."/>
            <person name="Chun B.H."/>
            <person name="Jung H.S."/>
            <person name="Jeon C.O."/>
        </authorList>
    </citation>
    <scope>NUCLEOTIDE SEQUENCE [LARGE SCALE GENOMIC DNA]</scope>
    <source>
        <strain evidence="3 4">S2-17</strain>
        <plasmid evidence="4">prb98</plasmid>
    </source>
</reference>
<dbReference type="KEGG" id="roz:CBI38_34460"/>
<proteinExistence type="predicted"/>
<dbReference type="InterPro" id="IPR013815">
    <property type="entry name" value="ATP_grasp_subdomain_1"/>
</dbReference>
<dbReference type="InterPro" id="IPR016102">
    <property type="entry name" value="Succinyl-CoA_synth-like"/>
</dbReference>
<name>A0A2S2C7E1_9NOCA</name>
<dbReference type="SUPFAM" id="SSF56059">
    <property type="entry name" value="Glutathione synthetase ATP-binding domain-like"/>
    <property type="match status" value="1"/>
</dbReference>
<feature type="domain" description="ATP-grasp" evidence="2">
    <location>
        <begin position="502"/>
        <end position="540"/>
    </location>
</feature>
<protein>
    <submittedName>
        <fullName evidence="3">Acyl-CoA synthetase (NDP forming)</fullName>
    </submittedName>
</protein>
<dbReference type="Pfam" id="PF13549">
    <property type="entry name" value="ATP-grasp_5"/>
    <property type="match status" value="1"/>
</dbReference>
<dbReference type="OrthoDB" id="190266at2"/>
<dbReference type="Gene3D" id="3.30.1490.20">
    <property type="entry name" value="ATP-grasp fold, A domain"/>
    <property type="match status" value="1"/>
</dbReference>
<evidence type="ECO:0000313" key="4">
    <source>
        <dbReference type="Proteomes" id="UP000245711"/>
    </source>
</evidence>
<sequence>MTPPAEVGEGSSQLRGDVVKYFLEPSSVAVVGVSTSTGQAYKAGGRAVLDHLGVYGYEGEVTVIHPTATTVEGHPALPSLRDMRSAPDVVVIAVPSGAVRGVLEDCAAIGARQALILTAGFADMGEAGHELERSLLSYAEAQGINVVGPNSTGLVNVRTGLAMSMTSVLTEGEPIPAGRIAVIAQSGAIGSTIVERARNAGVGISHIVSTGNQRDMDIPDFISYFAGLPEVDTVALYMESIRDGQLFAAAVRELDEAGKRLITYLGGRTAAGERAAASHTGKIVGRGALELGLLRALGVTVVDDPDDLWVLGAMSAHGREFPRQWGMVAYSGGMAVLATEQLSTAGVVFPPLAPGTVDTLKSQLPNFASIPNPLDVGPGSMPVHFGGYLAAVAEDPSVEAVCVPLPMGARGWNAQSVKDILDVRRNTGKPVVVLWYGGDAVQAHIKELREGGVLVAESPSDLGRVVRALIGPERVIASGSAAPTEGAGPASAPATIGGATALQLLVDHGLSVAPMAVGDHATSVAAAADSLGYPVVVKSADDDIAHRTELGLVAVNLTNPADVTEAVTRMDGVVSRPEGAPAPTWLVQKMIKGGVELVLTVRDADDLGIFGSVGVGGAAVEVLRDVEQVPIPCDLDTLRKALSRLRMAELIFGFRGSKPLDDRWILETLNRMGDVVREHGLAEIEINPAIVDENGGTIIDALCVRAVR</sequence>
<evidence type="ECO:0000313" key="3">
    <source>
        <dbReference type="EMBL" id="AWK76708.1"/>
    </source>
</evidence>
<dbReference type="EMBL" id="CP021355">
    <property type="protein sequence ID" value="AWK76708.1"/>
    <property type="molecule type" value="Genomic_DNA"/>
</dbReference>
<keyword evidence="4" id="KW-1185">Reference proteome</keyword>
<dbReference type="InterPro" id="IPR036291">
    <property type="entry name" value="NAD(P)-bd_dom_sf"/>
</dbReference>
<keyword evidence="3" id="KW-0614">Plasmid</keyword>
<dbReference type="AlphaFoldDB" id="A0A2S2C7E1"/>
<evidence type="ECO:0000259" key="2">
    <source>
        <dbReference type="PROSITE" id="PS50975"/>
    </source>
</evidence>
<dbReference type="InterPro" id="IPR032875">
    <property type="entry name" value="Succ_CoA_lig_flav_dom"/>
</dbReference>
<organism evidence="3 4">
    <name type="scientific">Rhodococcus oxybenzonivorans</name>
    <dbReference type="NCBI Taxonomy" id="1990687"/>
    <lineage>
        <taxon>Bacteria</taxon>
        <taxon>Bacillati</taxon>
        <taxon>Actinomycetota</taxon>
        <taxon>Actinomycetes</taxon>
        <taxon>Mycobacteriales</taxon>
        <taxon>Nocardiaceae</taxon>
        <taxon>Rhodococcus</taxon>
    </lineage>
</organism>